<organism evidence="8 9">
    <name type="scientific">Chryseobacterium phosphatilyticum</name>
    <dbReference type="NCBI Taxonomy" id="475075"/>
    <lineage>
        <taxon>Bacteria</taxon>
        <taxon>Pseudomonadati</taxon>
        <taxon>Bacteroidota</taxon>
        <taxon>Flavobacteriia</taxon>
        <taxon>Flavobacteriales</taxon>
        <taxon>Weeksellaceae</taxon>
        <taxon>Chryseobacterium group</taxon>
        <taxon>Chryseobacterium</taxon>
    </lineage>
</organism>
<feature type="transmembrane region" description="Helical" evidence="7">
    <location>
        <begin position="35"/>
        <end position="56"/>
    </location>
</feature>
<dbReference type="InterPro" id="IPR001734">
    <property type="entry name" value="Na/solute_symporter"/>
</dbReference>
<feature type="transmembrane region" description="Helical" evidence="7">
    <location>
        <begin position="414"/>
        <end position="432"/>
    </location>
</feature>
<evidence type="ECO:0000256" key="5">
    <source>
        <dbReference type="ARBA" id="ARBA00023136"/>
    </source>
</evidence>
<evidence type="ECO:0000313" key="9">
    <source>
        <dbReference type="Proteomes" id="UP000236594"/>
    </source>
</evidence>
<dbReference type="GO" id="GO:0005412">
    <property type="term" value="F:D-glucose:sodium symporter activity"/>
    <property type="evidence" value="ECO:0007669"/>
    <property type="project" value="TreeGrafter"/>
</dbReference>
<dbReference type="GO" id="GO:0005886">
    <property type="term" value="C:plasma membrane"/>
    <property type="evidence" value="ECO:0007669"/>
    <property type="project" value="TreeGrafter"/>
</dbReference>
<feature type="transmembrane region" description="Helical" evidence="7">
    <location>
        <begin position="242"/>
        <end position="261"/>
    </location>
</feature>
<feature type="transmembrane region" description="Helical" evidence="7">
    <location>
        <begin position="6"/>
        <end position="23"/>
    </location>
</feature>
<keyword evidence="9" id="KW-1185">Reference proteome</keyword>
<evidence type="ECO:0000313" key="8">
    <source>
        <dbReference type="EMBL" id="PWN65106.1"/>
    </source>
</evidence>
<protein>
    <submittedName>
        <fullName evidence="8">Solute:sodium symporter family transporter</fullName>
    </submittedName>
</protein>
<comment type="similarity">
    <text evidence="2 6">Belongs to the sodium:solute symporter (SSF) (TC 2.A.21) family.</text>
</comment>
<keyword evidence="3 7" id="KW-0812">Transmembrane</keyword>
<keyword evidence="4 7" id="KW-1133">Transmembrane helix</keyword>
<dbReference type="NCBIfam" id="TIGR00813">
    <property type="entry name" value="sss"/>
    <property type="match status" value="1"/>
</dbReference>
<name>A0A316WXP0_9FLAO</name>
<gene>
    <name evidence="8" type="ORF">C1631_021130</name>
</gene>
<feature type="transmembrane region" description="Helical" evidence="7">
    <location>
        <begin position="160"/>
        <end position="179"/>
    </location>
</feature>
<dbReference type="InterPro" id="IPR038377">
    <property type="entry name" value="Na/Glc_symporter_sf"/>
</dbReference>
<dbReference type="AlphaFoldDB" id="A0A316WXP0"/>
<feature type="transmembrane region" description="Helical" evidence="7">
    <location>
        <begin position="507"/>
        <end position="532"/>
    </location>
</feature>
<feature type="transmembrane region" description="Helical" evidence="7">
    <location>
        <begin position="191"/>
        <end position="209"/>
    </location>
</feature>
<dbReference type="EMBL" id="PPED02000006">
    <property type="protein sequence ID" value="PWN65106.1"/>
    <property type="molecule type" value="Genomic_DNA"/>
</dbReference>
<dbReference type="Proteomes" id="UP000236594">
    <property type="component" value="Unassembled WGS sequence"/>
</dbReference>
<feature type="transmembrane region" description="Helical" evidence="7">
    <location>
        <begin position="327"/>
        <end position="350"/>
    </location>
</feature>
<dbReference type="CDD" id="cd10328">
    <property type="entry name" value="SLC5sbd_YidK"/>
    <property type="match status" value="1"/>
</dbReference>
<dbReference type="PANTHER" id="PTHR11819:SF195">
    <property type="entry name" value="SODIUM_GLUCOSE COTRANSPORTER 4"/>
    <property type="match status" value="1"/>
</dbReference>
<evidence type="ECO:0000256" key="2">
    <source>
        <dbReference type="ARBA" id="ARBA00006434"/>
    </source>
</evidence>
<dbReference type="PROSITE" id="PS50283">
    <property type="entry name" value="NA_SOLUT_SYMP_3"/>
    <property type="match status" value="1"/>
</dbReference>
<feature type="transmembrane region" description="Helical" evidence="7">
    <location>
        <begin position="119"/>
        <end position="140"/>
    </location>
</feature>
<dbReference type="OrthoDB" id="9814523at2"/>
<evidence type="ECO:0000256" key="7">
    <source>
        <dbReference type="SAM" id="Phobius"/>
    </source>
</evidence>
<reference evidence="8 9" key="1">
    <citation type="submission" date="2018-04" db="EMBL/GenBank/DDBJ databases">
        <title>Draft Genome Sequence of Phosphate-Solubilizing Chryseobacterium sp. ISE14 that is a Biocontrol and Plant Growth-Promoting Rhizobacterium Isolated from Cucumber.</title>
        <authorList>
            <person name="Jeong J.-J."/>
            <person name="Sang M.K."/>
            <person name="Choi I.-G."/>
            <person name="Kim K.D."/>
        </authorList>
    </citation>
    <scope>NUCLEOTIDE SEQUENCE [LARGE SCALE GENOMIC DNA]</scope>
    <source>
        <strain evidence="8 9">ISE14</strain>
    </source>
</reference>
<proteinExistence type="inferred from homology"/>
<evidence type="ECO:0000256" key="3">
    <source>
        <dbReference type="ARBA" id="ARBA00022692"/>
    </source>
</evidence>
<dbReference type="PANTHER" id="PTHR11819">
    <property type="entry name" value="SOLUTE CARRIER FAMILY 5"/>
    <property type="match status" value="1"/>
</dbReference>
<dbReference type="Gene3D" id="1.20.1730.10">
    <property type="entry name" value="Sodium/glucose cotransporter"/>
    <property type="match status" value="1"/>
</dbReference>
<evidence type="ECO:0000256" key="1">
    <source>
        <dbReference type="ARBA" id="ARBA00004141"/>
    </source>
</evidence>
<dbReference type="NCBIfam" id="NF007790">
    <property type="entry name" value="PRK10484.1"/>
    <property type="match status" value="1"/>
</dbReference>
<feature type="transmembrane region" description="Helical" evidence="7">
    <location>
        <begin position="76"/>
        <end position="98"/>
    </location>
</feature>
<comment type="caution">
    <text evidence="8">The sequence shown here is derived from an EMBL/GenBank/DDBJ whole genome shotgun (WGS) entry which is preliminary data.</text>
</comment>
<dbReference type="RefSeq" id="WP_103247892.1">
    <property type="nucleotide sequence ID" value="NZ_PPED02000006.1"/>
</dbReference>
<evidence type="ECO:0000256" key="6">
    <source>
        <dbReference type="RuleBase" id="RU362091"/>
    </source>
</evidence>
<dbReference type="Pfam" id="PF00474">
    <property type="entry name" value="SSF"/>
    <property type="match status" value="1"/>
</dbReference>
<comment type="subcellular location">
    <subcellularLocation>
        <location evidence="1">Membrane</location>
        <topology evidence="1">Multi-pass membrane protein</topology>
    </subcellularLocation>
</comment>
<feature type="transmembrane region" description="Helical" evidence="7">
    <location>
        <begin position="385"/>
        <end position="408"/>
    </location>
</feature>
<accession>A0A316WXP0</accession>
<evidence type="ECO:0000256" key="4">
    <source>
        <dbReference type="ARBA" id="ARBA00022989"/>
    </source>
</evidence>
<sequence>MLTTLITFFLFTAGVAVISWWFTRKTEMSHSSVGYFLGGRNLTAVLITASLLLTNLSTEHLVGLNGSAYAFGMEVMAWETVAALALVLMAIYFLPRYLKMGLVTITEFLELRYDKQTRVICSGLFLLLYITTLLPIVLYTGAISMESIFDVSKNLHIDKLTAIAIMVVGIGILGSLYAILGGLKAVAISDLINGIGLIIGGSLIPILAFTKIGDGHFLAGVNTVFQAVPDRFNAIGESTSDVPFSVLFTGMFIPQIFYWTMNQSIIQRAFAAKNLAEGQKGVLLTAFFKIFIPFVVVVPGIIAFFYFKNSLNDPDYAYPELVKAVLPVSLIGIFAAIVVGAILSTFNGALNSASTLFSIDIYKGYVNQNATETQIVKIGRISGTIMAIVAIILAPFISMAGKGLYIILQEFSSIFNMPIFAIIISGLLLPKVSAKAAKIGLITGTSLYLFSKFGMEAMGVHIHFLHRLAVAFIITILTLVIASRYYPRKNNFVIHDTGAVNVENWKYVKPACIFIAILTIVVFILLSPIGIIPKQ</sequence>
<keyword evidence="5 7" id="KW-0472">Membrane</keyword>
<feature type="transmembrane region" description="Helical" evidence="7">
    <location>
        <begin position="468"/>
        <end position="487"/>
    </location>
</feature>
<feature type="transmembrane region" description="Helical" evidence="7">
    <location>
        <begin position="282"/>
        <end position="307"/>
    </location>
</feature>